<dbReference type="PRINTS" id="PR00625">
    <property type="entry name" value="JDOMAIN"/>
</dbReference>
<dbReference type="Proteomes" id="UP000001307">
    <property type="component" value="Unassembled WGS sequence"/>
</dbReference>
<keyword evidence="9" id="KW-1185">Reference proteome</keyword>
<evidence type="ECO:0000313" key="8">
    <source>
        <dbReference type="EMBL" id="CBY19514.1"/>
    </source>
</evidence>
<proteinExistence type="predicted"/>
<dbReference type="CDD" id="cd06257">
    <property type="entry name" value="DnaJ"/>
    <property type="match status" value="1"/>
</dbReference>
<evidence type="ECO:0000256" key="6">
    <source>
        <dbReference type="SAM" id="MobiDB-lite"/>
    </source>
</evidence>
<dbReference type="GO" id="GO:0005681">
    <property type="term" value="C:spliceosomal complex"/>
    <property type="evidence" value="ECO:0007669"/>
    <property type="project" value="TreeGrafter"/>
</dbReference>
<dbReference type="Pfam" id="PF00226">
    <property type="entry name" value="DnaJ"/>
    <property type="match status" value="1"/>
</dbReference>
<dbReference type="PANTHER" id="PTHR44313:SF1">
    <property type="entry name" value="DNAJ HOMOLOG SUBFAMILY C MEMBER 17"/>
    <property type="match status" value="1"/>
</dbReference>
<dbReference type="PANTHER" id="PTHR44313">
    <property type="entry name" value="DNAJ HOMOLOG SUBFAMILY C MEMBER 17"/>
    <property type="match status" value="1"/>
</dbReference>
<protein>
    <recommendedName>
        <fullName evidence="7">J domain-containing protein</fullName>
    </recommendedName>
</protein>
<dbReference type="SMART" id="SM00271">
    <property type="entry name" value="DnaJ"/>
    <property type="match status" value="1"/>
</dbReference>
<gene>
    <name evidence="8" type="ORF">GSOID_T00008659001</name>
</gene>
<name>E4XEL9_OIKDI</name>
<evidence type="ECO:0000259" key="7">
    <source>
        <dbReference type="PROSITE" id="PS50076"/>
    </source>
</evidence>
<dbReference type="Gene3D" id="1.10.287.110">
    <property type="entry name" value="DnaJ domain"/>
    <property type="match status" value="1"/>
</dbReference>
<dbReference type="InParanoid" id="E4XEL9"/>
<keyword evidence="4" id="KW-0143">Chaperone</keyword>
<accession>E4XEL9</accession>
<dbReference type="InterPro" id="IPR036869">
    <property type="entry name" value="J_dom_sf"/>
</dbReference>
<dbReference type="InterPro" id="IPR001623">
    <property type="entry name" value="DnaJ_domain"/>
</dbReference>
<evidence type="ECO:0000256" key="1">
    <source>
        <dbReference type="ARBA" id="ARBA00004123"/>
    </source>
</evidence>
<evidence type="ECO:0000256" key="4">
    <source>
        <dbReference type="ARBA" id="ARBA00023186"/>
    </source>
</evidence>
<feature type="compositionally biased region" description="Basic and acidic residues" evidence="6">
    <location>
        <begin position="53"/>
        <end position="65"/>
    </location>
</feature>
<dbReference type="PROSITE" id="PS50076">
    <property type="entry name" value="DNAJ_2"/>
    <property type="match status" value="1"/>
</dbReference>
<dbReference type="OrthoDB" id="552049at2759"/>
<dbReference type="EMBL" id="FN653042">
    <property type="protein sequence ID" value="CBY19514.1"/>
    <property type="molecule type" value="Genomic_DNA"/>
</dbReference>
<dbReference type="SUPFAM" id="SSF46565">
    <property type="entry name" value="Chaperone J-domain"/>
    <property type="match status" value="1"/>
</dbReference>
<evidence type="ECO:0000256" key="3">
    <source>
        <dbReference type="ARBA" id="ARBA00022490"/>
    </source>
</evidence>
<keyword evidence="3" id="KW-0963">Cytoplasm</keyword>
<evidence type="ECO:0000313" key="9">
    <source>
        <dbReference type="Proteomes" id="UP000001307"/>
    </source>
</evidence>
<dbReference type="AlphaFoldDB" id="E4XEL9"/>
<feature type="region of interest" description="Disordered" evidence="6">
    <location>
        <begin position="88"/>
        <end position="110"/>
    </location>
</feature>
<feature type="region of interest" description="Disordered" evidence="6">
    <location>
        <begin position="45"/>
        <end position="65"/>
    </location>
</feature>
<comment type="subcellular location">
    <subcellularLocation>
        <location evidence="2">Cytoplasm</location>
    </subcellularLocation>
    <subcellularLocation>
        <location evidence="1">Nucleus</location>
    </subcellularLocation>
</comment>
<sequence length="207" mass="23902">MPESQFYFMNKNLRERNGALIKTLSDYFKDLGLTEDASVRQVTKAYRKKAKKTHPDKNPDDPKAKEKFCRIKQAYDFLKSHCKKKESDEELLRKKREEEEKTAKAEAERKAREKARAKAEMEKKQREAFLAERNTLIRRMGVLGGAGHFYENDKGAGGVRYQMGDARACACASLKIFACGCVRVRKHANTRTCARVFWNYGKNCDKC</sequence>
<evidence type="ECO:0000256" key="5">
    <source>
        <dbReference type="ARBA" id="ARBA00023242"/>
    </source>
</evidence>
<evidence type="ECO:0000256" key="2">
    <source>
        <dbReference type="ARBA" id="ARBA00004496"/>
    </source>
</evidence>
<dbReference type="InterPro" id="IPR052094">
    <property type="entry name" value="Pre-mRNA-splicing_ERAD"/>
</dbReference>
<organism evidence="8">
    <name type="scientific">Oikopleura dioica</name>
    <name type="common">Tunicate</name>
    <dbReference type="NCBI Taxonomy" id="34765"/>
    <lineage>
        <taxon>Eukaryota</taxon>
        <taxon>Metazoa</taxon>
        <taxon>Chordata</taxon>
        <taxon>Tunicata</taxon>
        <taxon>Appendicularia</taxon>
        <taxon>Copelata</taxon>
        <taxon>Oikopleuridae</taxon>
        <taxon>Oikopleura</taxon>
    </lineage>
</organism>
<reference evidence="8" key="1">
    <citation type="journal article" date="2010" name="Science">
        <title>Plasticity of animal genome architecture unmasked by rapid evolution of a pelagic tunicate.</title>
        <authorList>
            <person name="Denoeud F."/>
            <person name="Henriet S."/>
            <person name="Mungpakdee S."/>
            <person name="Aury J.M."/>
            <person name="Da Silva C."/>
            <person name="Brinkmann H."/>
            <person name="Mikhaleva J."/>
            <person name="Olsen L.C."/>
            <person name="Jubin C."/>
            <person name="Canestro C."/>
            <person name="Bouquet J.M."/>
            <person name="Danks G."/>
            <person name="Poulain J."/>
            <person name="Campsteijn C."/>
            <person name="Adamski M."/>
            <person name="Cross I."/>
            <person name="Yadetie F."/>
            <person name="Muffato M."/>
            <person name="Louis A."/>
            <person name="Butcher S."/>
            <person name="Tsagkogeorga G."/>
            <person name="Konrad A."/>
            <person name="Singh S."/>
            <person name="Jensen M.F."/>
            <person name="Cong E.H."/>
            <person name="Eikeseth-Otteraa H."/>
            <person name="Noel B."/>
            <person name="Anthouard V."/>
            <person name="Porcel B.M."/>
            <person name="Kachouri-Lafond R."/>
            <person name="Nishino A."/>
            <person name="Ugolini M."/>
            <person name="Chourrout P."/>
            <person name="Nishida H."/>
            <person name="Aasland R."/>
            <person name="Huzurbazar S."/>
            <person name="Westhof E."/>
            <person name="Delsuc F."/>
            <person name="Lehrach H."/>
            <person name="Reinhardt R."/>
            <person name="Weissenbach J."/>
            <person name="Roy S.W."/>
            <person name="Artiguenave F."/>
            <person name="Postlethwait J.H."/>
            <person name="Manak J.R."/>
            <person name="Thompson E.M."/>
            <person name="Jaillon O."/>
            <person name="Du Pasquier L."/>
            <person name="Boudinot P."/>
            <person name="Liberles D.A."/>
            <person name="Volff J.N."/>
            <person name="Philippe H."/>
            <person name="Lenhard B."/>
            <person name="Roest Crollius H."/>
            <person name="Wincker P."/>
            <person name="Chourrout D."/>
        </authorList>
    </citation>
    <scope>NUCLEOTIDE SEQUENCE [LARGE SCALE GENOMIC DNA]</scope>
</reference>
<keyword evidence="5" id="KW-0539">Nucleus</keyword>
<dbReference type="GO" id="GO:0000390">
    <property type="term" value="P:spliceosomal complex disassembly"/>
    <property type="evidence" value="ECO:0007669"/>
    <property type="project" value="TreeGrafter"/>
</dbReference>
<feature type="domain" description="J" evidence="7">
    <location>
        <begin position="26"/>
        <end position="91"/>
    </location>
</feature>
<dbReference type="GO" id="GO:0005737">
    <property type="term" value="C:cytoplasm"/>
    <property type="evidence" value="ECO:0007669"/>
    <property type="project" value="UniProtKB-SubCell"/>
</dbReference>